<protein>
    <recommendedName>
        <fullName evidence="3">RHIM domain-containing protein</fullName>
    </recommendedName>
</protein>
<dbReference type="AlphaFoldDB" id="A0A1K1SRG5"/>
<accession>A0A1K1SRG5</accession>
<name>A0A1K1SRG5_9PSEU</name>
<dbReference type="Proteomes" id="UP000182740">
    <property type="component" value="Unassembled WGS sequence"/>
</dbReference>
<gene>
    <name evidence="1" type="ORF">SAMN04489730_6510</name>
</gene>
<proteinExistence type="predicted"/>
<organism evidence="1 2">
    <name type="scientific">Amycolatopsis australiensis</name>
    <dbReference type="NCBI Taxonomy" id="546364"/>
    <lineage>
        <taxon>Bacteria</taxon>
        <taxon>Bacillati</taxon>
        <taxon>Actinomycetota</taxon>
        <taxon>Actinomycetes</taxon>
        <taxon>Pseudonocardiales</taxon>
        <taxon>Pseudonocardiaceae</taxon>
        <taxon>Amycolatopsis</taxon>
    </lineage>
</organism>
<dbReference type="STRING" id="546364.SAMN04489730_6510"/>
<dbReference type="OrthoDB" id="3298878at2"/>
<sequence length="132" mass="13295">MLESVGLVVAALSAGAAAGAGGAASAAVRDGYEGLKSLTLRAVRRSPSTSEDGQAVLEAGLAVPEAHQAELAAALSAAAVELDDELVAAARHVLELTGLAGVSDRRYGQVEVRDNQGVQVGDHNTQTNTFTS</sequence>
<evidence type="ECO:0008006" key="3">
    <source>
        <dbReference type="Google" id="ProtNLM"/>
    </source>
</evidence>
<keyword evidence="2" id="KW-1185">Reference proteome</keyword>
<dbReference type="EMBL" id="FPJG01000006">
    <property type="protein sequence ID" value="SFW86812.1"/>
    <property type="molecule type" value="Genomic_DNA"/>
</dbReference>
<evidence type="ECO:0000313" key="1">
    <source>
        <dbReference type="EMBL" id="SFW86812.1"/>
    </source>
</evidence>
<reference evidence="2" key="1">
    <citation type="submission" date="2016-11" db="EMBL/GenBank/DDBJ databases">
        <authorList>
            <person name="Varghese N."/>
            <person name="Submissions S."/>
        </authorList>
    </citation>
    <scope>NUCLEOTIDE SEQUENCE [LARGE SCALE GENOMIC DNA]</scope>
    <source>
        <strain evidence="2">DSM 44671</strain>
    </source>
</reference>
<evidence type="ECO:0000313" key="2">
    <source>
        <dbReference type="Proteomes" id="UP000182740"/>
    </source>
</evidence>